<sequence length="83" mass="8838">MRDGRWGDVIALSEARAQHEQEHADQPEEHMMMSARSTTPYAQAGGHGKPQDDGDGHPGQPWTPTDEPTPDGSTPPGGGTHGK</sequence>
<proteinExistence type="predicted"/>
<feature type="region of interest" description="Disordered" evidence="1">
    <location>
        <begin position="14"/>
        <end position="83"/>
    </location>
</feature>
<dbReference type="Proteomes" id="UP000270343">
    <property type="component" value="Unassembled WGS sequence"/>
</dbReference>
<evidence type="ECO:0000256" key="1">
    <source>
        <dbReference type="SAM" id="MobiDB-lite"/>
    </source>
</evidence>
<feature type="compositionally biased region" description="Low complexity" evidence="1">
    <location>
        <begin position="63"/>
        <end position="74"/>
    </location>
</feature>
<accession>A0A3B0BEE1</accession>
<dbReference type="EMBL" id="RBAM01000007">
    <property type="protein sequence ID" value="RKN71002.1"/>
    <property type="molecule type" value="Genomic_DNA"/>
</dbReference>
<reference evidence="2 3" key="1">
    <citation type="journal article" date="2015" name="Antonie Van Leeuwenhoek">
        <title>Streptomyces klenkii sp. nov., isolated from deep marine sediment.</title>
        <authorList>
            <person name="Veyisoglu A."/>
            <person name="Sahin N."/>
        </authorList>
    </citation>
    <scope>NUCLEOTIDE SEQUENCE [LARGE SCALE GENOMIC DNA]</scope>
    <source>
        <strain evidence="2 3">KCTC 29202</strain>
    </source>
</reference>
<keyword evidence="3" id="KW-1185">Reference proteome</keyword>
<evidence type="ECO:0000313" key="3">
    <source>
        <dbReference type="Proteomes" id="UP000270343"/>
    </source>
</evidence>
<feature type="compositionally biased region" description="Basic and acidic residues" evidence="1">
    <location>
        <begin position="16"/>
        <end position="31"/>
    </location>
</feature>
<dbReference type="AlphaFoldDB" id="A0A3B0BEE1"/>
<name>A0A3B0BEE1_9ACTN</name>
<protein>
    <submittedName>
        <fullName evidence="2">Uncharacterized protein</fullName>
    </submittedName>
</protein>
<evidence type="ECO:0000313" key="2">
    <source>
        <dbReference type="EMBL" id="RKN71002.1"/>
    </source>
</evidence>
<comment type="caution">
    <text evidence="2">The sequence shown here is derived from an EMBL/GenBank/DDBJ whole genome shotgun (WGS) entry which is preliminary data.</text>
</comment>
<gene>
    <name evidence="2" type="ORF">D7231_19190</name>
</gene>
<organism evidence="2 3">
    <name type="scientific">Streptomyces klenkii</name>
    <dbReference type="NCBI Taxonomy" id="1420899"/>
    <lineage>
        <taxon>Bacteria</taxon>
        <taxon>Bacillati</taxon>
        <taxon>Actinomycetota</taxon>
        <taxon>Actinomycetes</taxon>
        <taxon>Kitasatosporales</taxon>
        <taxon>Streptomycetaceae</taxon>
        <taxon>Streptomyces</taxon>
    </lineage>
</organism>